<dbReference type="GO" id="GO:0004252">
    <property type="term" value="F:serine-type endopeptidase activity"/>
    <property type="evidence" value="ECO:0007669"/>
    <property type="project" value="UniProtKB-UniRule"/>
</dbReference>
<feature type="domain" description="Peptidase S8/S53" evidence="8">
    <location>
        <begin position="164"/>
        <end position="397"/>
    </location>
</feature>
<gene>
    <name evidence="10" type="ORF">ETD83_00880</name>
</gene>
<dbReference type="RefSeq" id="WP_138643110.1">
    <property type="nucleotide sequence ID" value="NZ_VCKW01000002.1"/>
</dbReference>
<evidence type="ECO:0000256" key="2">
    <source>
        <dbReference type="ARBA" id="ARBA00022670"/>
    </source>
</evidence>
<dbReference type="AlphaFoldDB" id="A0A5C4JL25"/>
<dbReference type="InterPro" id="IPR050131">
    <property type="entry name" value="Peptidase_S8_subtilisin-like"/>
</dbReference>
<evidence type="ECO:0000313" key="11">
    <source>
        <dbReference type="Proteomes" id="UP000309174"/>
    </source>
</evidence>
<comment type="similarity">
    <text evidence="1 5 6">Belongs to the peptidase S8 family.</text>
</comment>
<evidence type="ECO:0000256" key="7">
    <source>
        <dbReference type="SAM" id="MobiDB-lite"/>
    </source>
</evidence>
<keyword evidence="4 5" id="KW-0720">Serine protease</keyword>
<keyword evidence="2 5" id="KW-0645">Protease</keyword>
<evidence type="ECO:0000259" key="9">
    <source>
        <dbReference type="Pfam" id="PF05922"/>
    </source>
</evidence>
<feature type="domain" description="Inhibitor I9" evidence="9">
    <location>
        <begin position="59"/>
        <end position="133"/>
    </location>
</feature>
<sequence length="423" mass="43115">METVRKIRKGPRARRTIVIAVTALLSVGGAGGLGGAGATANAAGGHVINADAPGTVDGQYIVALKGATSLAPGADAPVAAEANDLARRYGGSVQGVFSAVLRGFAADMSAAQARRLAADPAVRYVQKSVMVRTAGGGTQPNPPSWGTDRVDGKQDRVYTYPGAGTGVSVYVLDTGVRISHRTFEGRAVDGYDFVDRDTTAQDCHGHGTHVAGTVGGKEYGVAKDAKIVAVRVLDCDGYSPDRLAIQGLEWVAKNAQKPAVGNMSIASDPPAPEPEAFREATRGAIRAGIQFAIAAGNDSRNGCDAPGDVPEAVTLGSTDEGDWVSFFSNYGRCLDLFAPGGDIVSADNGSDTGSTVLGGTSMATPHAAGALAIYLEKHPNATPLEARNAVVNAAQRGVISNPGTGSPNLLLNVTALGTPGGRR</sequence>
<keyword evidence="3 5" id="KW-0378">Hydrolase</keyword>
<dbReference type="EMBL" id="VCKW01000002">
    <property type="protein sequence ID" value="TMR07337.1"/>
    <property type="molecule type" value="Genomic_DNA"/>
</dbReference>
<evidence type="ECO:0000259" key="8">
    <source>
        <dbReference type="Pfam" id="PF00082"/>
    </source>
</evidence>
<comment type="caution">
    <text evidence="10">The sequence shown here is derived from an EMBL/GenBank/DDBJ whole genome shotgun (WGS) entry which is preliminary data.</text>
</comment>
<dbReference type="Pfam" id="PF05922">
    <property type="entry name" value="Inhibitor_I9"/>
    <property type="match status" value="1"/>
</dbReference>
<dbReference type="Gene3D" id="3.40.50.200">
    <property type="entry name" value="Peptidase S8/S53 domain"/>
    <property type="match status" value="1"/>
</dbReference>
<evidence type="ECO:0000256" key="4">
    <source>
        <dbReference type="ARBA" id="ARBA00022825"/>
    </source>
</evidence>
<accession>A0A5C4JL25</accession>
<evidence type="ECO:0000256" key="3">
    <source>
        <dbReference type="ARBA" id="ARBA00022801"/>
    </source>
</evidence>
<dbReference type="PRINTS" id="PR00723">
    <property type="entry name" value="SUBTILISIN"/>
</dbReference>
<evidence type="ECO:0000256" key="5">
    <source>
        <dbReference type="PROSITE-ProRule" id="PRU01240"/>
    </source>
</evidence>
<proteinExistence type="inferred from homology"/>
<dbReference type="Gene3D" id="3.30.70.80">
    <property type="entry name" value="Peptidase S8 propeptide/proteinase inhibitor I9"/>
    <property type="match status" value="1"/>
</dbReference>
<evidence type="ECO:0000313" key="10">
    <source>
        <dbReference type="EMBL" id="TMR07337.1"/>
    </source>
</evidence>
<dbReference type="FunFam" id="3.40.50.200:FF:000014">
    <property type="entry name" value="Proteinase K"/>
    <property type="match status" value="1"/>
</dbReference>
<dbReference type="PROSITE" id="PS00138">
    <property type="entry name" value="SUBTILASE_SER"/>
    <property type="match status" value="1"/>
</dbReference>
<dbReference type="InterPro" id="IPR010259">
    <property type="entry name" value="S8pro/Inhibitor_I9"/>
</dbReference>
<feature type="active site" description="Charge relay system" evidence="5">
    <location>
        <position position="361"/>
    </location>
</feature>
<dbReference type="InterPro" id="IPR023827">
    <property type="entry name" value="Peptidase_S8_Asp-AS"/>
</dbReference>
<dbReference type="PANTHER" id="PTHR43806:SF11">
    <property type="entry name" value="CEREVISIN-RELATED"/>
    <property type="match status" value="1"/>
</dbReference>
<dbReference type="InterPro" id="IPR000209">
    <property type="entry name" value="Peptidase_S8/S53_dom"/>
</dbReference>
<dbReference type="SUPFAM" id="SSF54897">
    <property type="entry name" value="Protease propeptides/inhibitors"/>
    <property type="match status" value="1"/>
</dbReference>
<evidence type="ECO:0000256" key="1">
    <source>
        <dbReference type="ARBA" id="ARBA00011073"/>
    </source>
</evidence>
<reference evidence="10 11" key="1">
    <citation type="submission" date="2019-05" db="EMBL/GenBank/DDBJ databases">
        <title>Draft genome sequence of Actinomadura sp. 14C53.</title>
        <authorList>
            <person name="Saricaoglu S."/>
            <person name="Isik K."/>
        </authorList>
    </citation>
    <scope>NUCLEOTIDE SEQUENCE [LARGE SCALE GENOMIC DNA]</scope>
    <source>
        <strain evidence="10 11">14C53</strain>
    </source>
</reference>
<dbReference type="PROSITE" id="PS51892">
    <property type="entry name" value="SUBTILASE"/>
    <property type="match status" value="1"/>
</dbReference>
<dbReference type="GO" id="GO:0006508">
    <property type="term" value="P:proteolysis"/>
    <property type="evidence" value="ECO:0007669"/>
    <property type="project" value="UniProtKB-KW"/>
</dbReference>
<dbReference type="InterPro" id="IPR037045">
    <property type="entry name" value="S8pro/Inhibitor_I9_sf"/>
</dbReference>
<organism evidence="10 11">
    <name type="scientific">Actinomadura soli</name>
    <dbReference type="NCBI Taxonomy" id="2508997"/>
    <lineage>
        <taxon>Bacteria</taxon>
        <taxon>Bacillati</taxon>
        <taxon>Actinomycetota</taxon>
        <taxon>Actinomycetes</taxon>
        <taxon>Streptosporangiales</taxon>
        <taxon>Thermomonosporaceae</taxon>
        <taxon>Actinomadura</taxon>
    </lineage>
</organism>
<dbReference type="Proteomes" id="UP000309174">
    <property type="component" value="Unassembled WGS sequence"/>
</dbReference>
<name>A0A5C4JL25_9ACTN</name>
<protein>
    <submittedName>
        <fullName evidence="10">S8 family peptidase</fullName>
    </submittedName>
</protein>
<dbReference type="InterPro" id="IPR015500">
    <property type="entry name" value="Peptidase_S8_subtilisin-rel"/>
</dbReference>
<dbReference type="OrthoDB" id="9766923at2"/>
<dbReference type="GO" id="GO:0005615">
    <property type="term" value="C:extracellular space"/>
    <property type="evidence" value="ECO:0007669"/>
    <property type="project" value="TreeGrafter"/>
</dbReference>
<feature type="active site" description="Charge relay system" evidence="5">
    <location>
        <position position="206"/>
    </location>
</feature>
<feature type="region of interest" description="Disordered" evidence="7">
    <location>
        <begin position="133"/>
        <end position="152"/>
    </location>
</feature>
<keyword evidence="11" id="KW-1185">Reference proteome</keyword>
<dbReference type="PANTHER" id="PTHR43806">
    <property type="entry name" value="PEPTIDASE S8"/>
    <property type="match status" value="1"/>
</dbReference>
<dbReference type="InterPro" id="IPR034193">
    <property type="entry name" value="PCSK9_ProteinaseK-like"/>
</dbReference>
<feature type="active site" description="Charge relay system" evidence="5">
    <location>
        <position position="173"/>
    </location>
</feature>
<dbReference type="InterPro" id="IPR022398">
    <property type="entry name" value="Peptidase_S8_His-AS"/>
</dbReference>
<evidence type="ECO:0000256" key="6">
    <source>
        <dbReference type="RuleBase" id="RU003355"/>
    </source>
</evidence>
<dbReference type="CDD" id="cd04077">
    <property type="entry name" value="Peptidases_S8_PCSK9_ProteinaseK_like"/>
    <property type="match status" value="1"/>
</dbReference>
<dbReference type="PROSITE" id="PS00136">
    <property type="entry name" value="SUBTILASE_ASP"/>
    <property type="match status" value="1"/>
</dbReference>
<dbReference type="PROSITE" id="PS00137">
    <property type="entry name" value="SUBTILASE_HIS"/>
    <property type="match status" value="1"/>
</dbReference>
<dbReference type="SUPFAM" id="SSF52743">
    <property type="entry name" value="Subtilisin-like"/>
    <property type="match status" value="1"/>
</dbReference>
<dbReference type="Pfam" id="PF00082">
    <property type="entry name" value="Peptidase_S8"/>
    <property type="match status" value="1"/>
</dbReference>
<dbReference type="InterPro" id="IPR036852">
    <property type="entry name" value="Peptidase_S8/S53_dom_sf"/>
</dbReference>
<dbReference type="InterPro" id="IPR023828">
    <property type="entry name" value="Peptidase_S8_Ser-AS"/>
</dbReference>